<dbReference type="SMART" id="SM00052">
    <property type="entry name" value="EAL"/>
    <property type="match status" value="1"/>
</dbReference>
<dbReference type="KEGG" id="psel:GM415_14795"/>
<reference evidence="8 9" key="1">
    <citation type="submission" date="2019-11" db="EMBL/GenBank/DDBJ databases">
        <authorList>
            <person name="Zheng R.K."/>
            <person name="Sun C.M."/>
        </authorList>
    </citation>
    <scope>NUCLEOTIDE SEQUENCE [LARGE SCALE GENOMIC DNA]</scope>
    <source>
        <strain evidence="8 9">SRB007</strain>
    </source>
</reference>
<accession>A0A6I6JK36</accession>
<dbReference type="PROSITE" id="PS50112">
    <property type="entry name" value="PAS"/>
    <property type="match status" value="1"/>
</dbReference>
<sequence length="714" mass="81050">MSIHNESIDILVVDDERINLKLIEGILRERELNLVLADSGKAALREVENHDFAVALLDVMMPGMDGFELAERLRSMEQTKRLPIIFITAISKEQRHVFRGYGLGAVDYLFKPVEPEVLRSKIGTFSELHRKRRGLEETTRRLEHTIEELEASRAALQQSEQRYRMVADYNYDWESWIDPDGVPIYVSPSCERISGYPPERFLNEPALFERIIHHDDLLAWNNYMQDSTSGDEEGLEFRINHRSAKVRWVSMVKHLIEEDGRPLGLRTSIRDVTSSKRMEAQLRHSSLHDPLTGLPNRALFLDRMDRALERAVGKGHVFGVLYINLDRFQAINDHYGHIVGDKVLVNVGVRLKQQLGLADTVARFGGDEFVILFEDFERKEDVRSLVQRIRRSFNTPIGIDGMEFPVAASFGLDTSRNGNADREQLLRNAQLAMFKAKGGGKNRCLEYNPKMRVGLVNVVAVEADLKRALDNGEFEAFFQPIVNLSDGRLYGFEVLARWNHPERGLVSPGEFIPVAEETGLIVPLGARILEDACETLNLWREEHPSVDELNIAVNISAKQFAEASLVHDVETILSRTGLPPGMLKLEITETVVMGDAVESTNRLNSLKSLGIKLAIDDFGTGYSSMSYLQKFPLDQLKVDLSFVRRMEESPENIEIVRAIINMAHSLRLRVVAEGIETERQRDLLYSLQCDYGQGYLYSKPLPKAEAVELLTILD</sequence>
<evidence type="ECO:0000259" key="7">
    <source>
        <dbReference type="PROSITE" id="PS50887"/>
    </source>
</evidence>
<dbReference type="CDD" id="cd00130">
    <property type="entry name" value="PAS"/>
    <property type="match status" value="1"/>
</dbReference>
<dbReference type="AlphaFoldDB" id="A0A6I6JK36"/>
<dbReference type="CDD" id="cd01948">
    <property type="entry name" value="EAL"/>
    <property type="match status" value="1"/>
</dbReference>
<dbReference type="SUPFAM" id="SSF55785">
    <property type="entry name" value="PYP-like sensor domain (PAS domain)"/>
    <property type="match status" value="1"/>
</dbReference>
<dbReference type="NCBIfam" id="TIGR00229">
    <property type="entry name" value="sensory_box"/>
    <property type="match status" value="1"/>
</dbReference>
<keyword evidence="9" id="KW-1185">Reference proteome</keyword>
<dbReference type="PROSITE" id="PS50110">
    <property type="entry name" value="RESPONSE_REGULATORY"/>
    <property type="match status" value="1"/>
</dbReference>
<dbReference type="SUPFAM" id="SSF141868">
    <property type="entry name" value="EAL domain-like"/>
    <property type="match status" value="1"/>
</dbReference>
<dbReference type="PROSITE" id="PS50883">
    <property type="entry name" value="EAL"/>
    <property type="match status" value="1"/>
</dbReference>
<dbReference type="InterPro" id="IPR052155">
    <property type="entry name" value="Biofilm_reg_signaling"/>
</dbReference>
<dbReference type="InterPro" id="IPR000160">
    <property type="entry name" value="GGDEF_dom"/>
</dbReference>
<feature type="domain" description="Response regulatory" evidence="3">
    <location>
        <begin position="9"/>
        <end position="126"/>
    </location>
</feature>
<dbReference type="InterPro" id="IPR011006">
    <property type="entry name" value="CheY-like_superfamily"/>
</dbReference>
<dbReference type="Gene3D" id="3.40.50.2300">
    <property type="match status" value="1"/>
</dbReference>
<dbReference type="CDD" id="cd01949">
    <property type="entry name" value="GGDEF"/>
    <property type="match status" value="1"/>
</dbReference>
<name>A0A6I6JK36_9BACT</name>
<dbReference type="GO" id="GO:0000160">
    <property type="term" value="P:phosphorelay signal transduction system"/>
    <property type="evidence" value="ECO:0007669"/>
    <property type="project" value="InterPro"/>
</dbReference>
<dbReference type="InterPro" id="IPR035965">
    <property type="entry name" value="PAS-like_dom_sf"/>
</dbReference>
<evidence type="ECO:0000259" key="4">
    <source>
        <dbReference type="PROSITE" id="PS50112"/>
    </source>
</evidence>
<dbReference type="Pfam" id="PF00563">
    <property type="entry name" value="EAL"/>
    <property type="match status" value="1"/>
</dbReference>
<dbReference type="InterPro" id="IPR035919">
    <property type="entry name" value="EAL_sf"/>
</dbReference>
<evidence type="ECO:0000259" key="5">
    <source>
        <dbReference type="PROSITE" id="PS50113"/>
    </source>
</evidence>
<dbReference type="SUPFAM" id="SSF52172">
    <property type="entry name" value="CheY-like"/>
    <property type="match status" value="1"/>
</dbReference>
<feature type="coiled-coil region" evidence="2">
    <location>
        <begin position="132"/>
        <end position="162"/>
    </location>
</feature>
<keyword evidence="1" id="KW-0597">Phosphoprotein</keyword>
<dbReference type="SUPFAM" id="SSF55073">
    <property type="entry name" value="Nucleotide cyclase"/>
    <property type="match status" value="1"/>
</dbReference>
<proteinExistence type="predicted"/>
<dbReference type="Gene3D" id="3.30.450.20">
    <property type="entry name" value="PAS domain"/>
    <property type="match status" value="1"/>
</dbReference>
<dbReference type="InterPro" id="IPR029787">
    <property type="entry name" value="Nucleotide_cyclase"/>
</dbReference>
<evidence type="ECO:0000259" key="3">
    <source>
        <dbReference type="PROSITE" id="PS50110"/>
    </source>
</evidence>
<dbReference type="PROSITE" id="PS50113">
    <property type="entry name" value="PAC"/>
    <property type="match status" value="1"/>
</dbReference>
<gene>
    <name evidence="8" type="ORF">GM415_14795</name>
</gene>
<organism evidence="8 9">
    <name type="scientific">Pseudodesulfovibrio cashew</name>
    <dbReference type="NCBI Taxonomy" id="2678688"/>
    <lineage>
        <taxon>Bacteria</taxon>
        <taxon>Pseudomonadati</taxon>
        <taxon>Thermodesulfobacteriota</taxon>
        <taxon>Desulfovibrionia</taxon>
        <taxon>Desulfovibrionales</taxon>
        <taxon>Desulfovibrionaceae</taxon>
    </lineage>
</organism>
<dbReference type="Gene3D" id="3.20.20.450">
    <property type="entry name" value="EAL domain"/>
    <property type="match status" value="1"/>
</dbReference>
<dbReference type="Pfam" id="PF00990">
    <property type="entry name" value="GGDEF"/>
    <property type="match status" value="1"/>
</dbReference>
<feature type="domain" description="GGDEF" evidence="7">
    <location>
        <begin position="316"/>
        <end position="449"/>
    </location>
</feature>
<dbReference type="PROSITE" id="PS50887">
    <property type="entry name" value="GGDEF"/>
    <property type="match status" value="1"/>
</dbReference>
<dbReference type="SMART" id="SM00448">
    <property type="entry name" value="REC"/>
    <property type="match status" value="1"/>
</dbReference>
<dbReference type="PANTHER" id="PTHR44757">
    <property type="entry name" value="DIGUANYLATE CYCLASE DGCP"/>
    <property type="match status" value="1"/>
</dbReference>
<dbReference type="InterPro" id="IPR001633">
    <property type="entry name" value="EAL_dom"/>
</dbReference>
<dbReference type="InterPro" id="IPR043128">
    <property type="entry name" value="Rev_trsase/Diguanyl_cyclase"/>
</dbReference>
<dbReference type="FunFam" id="3.20.20.450:FF:000001">
    <property type="entry name" value="Cyclic di-GMP phosphodiesterase yahA"/>
    <property type="match status" value="1"/>
</dbReference>
<dbReference type="InterPro" id="IPR001789">
    <property type="entry name" value="Sig_transdc_resp-reg_receiver"/>
</dbReference>
<dbReference type="Pfam" id="PF08447">
    <property type="entry name" value="PAS_3"/>
    <property type="match status" value="1"/>
</dbReference>
<evidence type="ECO:0000256" key="1">
    <source>
        <dbReference type="PROSITE-ProRule" id="PRU00169"/>
    </source>
</evidence>
<dbReference type="PANTHER" id="PTHR44757:SF2">
    <property type="entry name" value="BIOFILM ARCHITECTURE MAINTENANCE PROTEIN MBAA"/>
    <property type="match status" value="1"/>
</dbReference>
<feature type="domain" description="EAL" evidence="6">
    <location>
        <begin position="458"/>
        <end position="714"/>
    </location>
</feature>
<dbReference type="InterPro" id="IPR013655">
    <property type="entry name" value="PAS_fold_3"/>
</dbReference>
<dbReference type="Gene3D" id="3.30.70.270">
    <property type="match status" value="1"/>
</dbReference>
<evidence type="ECO:0000313" key="9">
    <source>
        <dbReference type="Proteomes" id="UP000428328"/>
    </source>
</evidence>
<dbReference type="Pfam" id="PF00072">
    <property type="entry name" value="Response_reg"/>
    <property type="match status" value="1"/>
</dbReference>
<dbReference type="SMART" id="SM00267">
    <property type="entry name" value="GGDEF"/>
    <property type="match status" value="1"/>
</dbReference>
<evidence type="ECO:0000259" key="6">
    <source>
        <dbReference type="PROSITE" id="PS50883"/>
    </source>
</evidence>
<evidence type="ECO:0000313" key="8">
    <source>
        <dbReference type="EMBL" id="QGY41338.1"/>
    </source>
</evidence>
<keyword evidence="2" id="KW-0175">Coiled coil</keyword>
<feature type="domain" description="PAS" evidence="4">
    <location>
        <begin position="177"/>
        <end position="231"/>
    </location>
</feature>
<dbReference type="NCBIfam" id="TIGR00254">
    <property type="entry name" value="GGDEF"/>
    <property type="match status" value="1"/>
</dbReference>
<feature type="modified residue" description="4-aspartylphosphate" evidence="1">
    <location>
        <position position="58"/>
    </location>
</feature>
<dbReference type="Proteomes" id="UP000428328">
    <property type="component" value="Chromosome"/>
</dbReference>
<dbReference type="InterPro" id="IPR000014">
    <property type="entry name" value="PAS"/>
</dbReference>
<dbReference type="RefSeq" id="WP_158949518.1">
    <property type="nucleotide sequence ID" value="NZ_CP046400.1"/>
</dbReference>
<dbReference type="EMBL" id="CP046400">
    <property type="protein sequence ID" value="QGY41338.1"/>
    <property type="molecule type" value="Genomic_DNA"/>
</dbReference>
<feature type="domain" description="PAC" evidence="5">
    <location>
        <begin position="233"/>
        <end position="284"/>
    </location>
</feature>
<protein>
    <submittedName>
        <fullName evidence="8">EAL domain-containing protein</fullName>
    </submittedName>
</protein>
<evidence type="ECO:0000256" key="2">
    <source>
        <dbReference type="SAM" id="Coils"/>
    </source>
</evidence>
<dbReference type="InterPro" id="IPR000700">
    <property type="entry name" value="PAS-assoc_C"/>
</dbReference>